<feature type="non-terminal residue" evidence="3">
    <location>
        <position position="1"/>
    </location>
</feature>
<dbReference type="SUPFAM" id="SSF48726">
    <property type="entry name" value="Immunoglobulin"/>
    <property type="match status" value="1"/>
</dbReference>
<gene>
    <name evidence="3" type="ORF">BSL78_19170</name>
</gene>
<dbReference type="AlphaFoldDB" id="A0A2G8K7J4"/>
<name>A0A2G8K7J4_STIJA</name>
<accession>A0A2G8K7J4</accession>
<dbReference type="PROSITE" id="PS50835">
    <property type="entry name" value="IG_LIKE"/>
    <property type="match status" value="1"/>
</dbReference>
<evidence type="ECO:0000259" key="2">
    <source>
        <dbReference type="PROSITE" id="PS50835"/>
    </source>
</evidence>
<reference evidence="3 4" key="1">
    <citation type="journal article" date="2017" name="PLoS Biol.">
        <title>The sea cucumber genome provides insights into morphological evolution and visceral regeneration.</title>
        <authorList>
            <person name="Zhang X."/>
            <person name="Sun L."/>
            <person name="Yuan J."/>
            <person name="Sun Y."/>
            <person name="Gao Y."/>
            <person name="Zhang L."/>
            <person name="Li S."/>
            <person name="Dai H."/>
            <person name="Hamel J.F."/>
            <person name="Liu C."/>
            <person name="Yu Y."/>
            <person name="Liu S."/>
            <person name="Lin W."/>
            <person name="Guo K."/>
            <person name="Jin S."/>
            <person name="Xu P."/>
            <person name="Storey K.B."/>
            <person name="Huan P."/>
            <person name="Zhang T."/>
            <person name="Zhou Y."/>
            <person name="Zhang J."/>
            <person name="Lin C."/>
            <person name="Li X."/>
            <person name="Xing L."/>
            <person name="Huo D."/>
            <person name="Sun M."/>
            <person name="Wang L."/>
            <person name="Mercier A."/>
            <person name="Li F."/>
            <person name="Yang H."/>
            <person name="Xiang J."/>
        </authorList>
    </citation>
    <scope>NUCLEOTIDE SEQUENCE [LARGE SCALE GENOMIC DNA]</scope>
    <source>
        <strain evidence="3">Shaxun</strain>
        <tissue evidence="3">Muscle</tissue>
    </source>
</reference>
<dbReference type="EMBL" id="MRZV01000811">
    <property type="protein sequence ID" value="PIK43967.1"/>
    <property type="molecule type" value="Genomic_DNA"/>
</dbReference>
<proteinExistence type="predicted"/>
<dbReference type="InterPro" id="IPR007110">
    <property type="entry name" value="Ig-like_dom"/>
</dbReference>
<feature type="domain" description="Ig-like" evidence="2">
    <location>
        <begin position="2"/>
        <end position="105"/>
    </location>
</feature>
<dbReference type="InterPro" id="IPR036179">
    <property type="entry name" value="Ig-like_dom_sf"/>
</dbReference>
<comment type="caution">
    <text evidence="3">The sequence shown here is derived from an EMBL/GenBank/DDBJ whole genome shotgun (WGS) entry which is preliminary data.</text>
</comment>
<dbReference type="InterPro" id="IPR013783">
    <property type="entry name" value="Ig-like_fold"/>
</dbReference>
<keyword evidence="4" id="KW-1185">Reference proteome</keyword>
<evidence type="ECO:0000313" key="4">
    <source>
        <dbReference type="Proteomes" id="UP000230750"/>
    </source>
</evidence>
<sequence length="137" mass="15275">PPTLSVTVDGHSYHDNGDTLYIPYNTTISVSCYATGSRPPVNISITVDNVEISPSDSNTTTNAILNGSTFDSRMRFSLQTAEETGNISCHSSSLSYFPEQRLDVTYSTYVPPEMSLKINEFPLNQSYFWFPSTKERL</sequence>
<dbReference type="Proteomes" id="UP000230750">
    <property type="component" value="Unassembled WGS sequence"/>
</dbReference>
<evidence type="ECO:0000313" key="3">
    <source>
        <dbReference type="EMBL" id="PIK43967.1"/>
    </source>
</evidence>
<organism evidence="3 4">
    <name type="scientific">Stichopus japonicus</name>
    <name type="common">Sea cucumber</name>
    <dbReference type="NCBI Taxonomy" id="307972"/>
    <lineage>
        <taxon>Eukaryota</taxon>
        <taxon>Metazoa</taxon>
        <taxon>Echinodermata</taxon>
        <taxon>Eleutherozoa</taxon>
        <taxon>Echinozoa</taxon>
        <taxon>Holothuroidea</taxon>
        <taxon>Aspidochirotacea</taxon>
        <taxon>Aspidochirotida</taxon>
        <taxon>Stichopodidae</taxon>
        <taxon>Apostichopus</taxon>
    </lineage>
</organism>
<evidence type="ECO:0000256" key="1">
    <source>
        <dbReference type="ARBA" id="ARBA00023157"/>
    </source>
</evidence>
<protein>
    <recommendedName>
        <fullName evidence="2">Ig-like domain-containing protein</fullName>
    </recommendedName>
</protein>
<dbReference type="InterPro" id="IPR013162">
    <property type="entry name" value="CD80_C2-set"/>
</dbReference>
<dbReference type="Pfam" id="PF08205">
    <property type="entry name" value="C2-set_2"/>
    <property type="match status" value="1"/>
</dbReference>
<keyword evidence="1" id="KW-1015">Disulfide bond</keyword>
<dbReference type="Gene3D" id="2.60.40.10">
    <property type="entry name" value="Immunoglobulins"/>
    <property type="match status" value="1"/>
</dbReference>